<evidence type="ECO:0000256" key="1">
    <source>
        <dbReference type="ARBA" id="ARBA00004555"/>
    </source>
</evidence>
<feature type="domain" description="GRIP" evidence="6">
    <location>
        <begin position="320"/>
        <end position="371"/>
    </location>
</feature>
<gene>
    <name evidence="7" type="ORF">FIBSPDRAFT_728692</name>
</gene>
<proteinExistence type="predicted"/>
<organism evidence="7 8">
    <name type="scientific">Athelia psychrophila</name>
    <dbReference type="NCBI Taxonomy" id="1759441"/>
    <lineage>
        <taxon>Eukaryota</taxon>
        <taxon>Fungi</taxon>
        <taxon>Dikarya</taxon>
        <taxon>Basidiomycota</taxon>
        <taxon>Agaricomycotina</taxon>
        <taxon>Agaricomycetes</taxon>
        <taxon>Agaricomycetidae</taxon>
        <taxon>Atheliales</taxon>
        <taxon>Atheliaceae</taxon>
        <taxon>Athelia</taxon>
    </lineage>
</organism>
<dbReference type="GO" id="GO:0006888">
    <property type="term" value="P:endoplasmic reticulum to Golgi vesicle-mediated transport"/>
    <property type="evidence" value="ECO:0007669"/>
    <property type="project" value="TreeGrafter"/>
</dbReference>
<comment type="subcellular location">
    <subcellularLocation>
        <location evidence="1">Golgi apparatus</location>
    </subcellularLocation>
</comment>
<evidence type="ECO:0000256" key="5">
    <source>
        <dbReference type="SAM" id="MobiDB-lite"/>
    </source>
</evidence>
<dbReference type="STRING" id="436010.A0A166RSA8"/>
<feature type="compositionally biased region" description="Basic and acidic residues" evidence="5">
    <location>
        <begin position="394"/>
        <end position="403"/>
    </location>
</feature>
<dbReference type="GO" id="GO:0007030">
    <property type="term" value="P:Golgi organization"/>
    <property type="evidence" value="ECO:0007669"/>
    <property type="project" value="TreeGrafter"/>
</dbReference>
<dbReference type="Proteomes" id="UP000076532">
    <property type="component" value="Unassembled WGS sequence"/>
</dbReference>
<name>A0A166RSA8_9AGAM</name>
<evidence type="ECO:0000259" key="6">
    <source>
        <dbReference type="PROSITE" id="PS50913"/>
    </source>
</evidence>
<evidence type="ECO:0000256" key="2">
    <source>
        <dbReference type="ARBA" id="ARBA00023034"/>
    </source>
</evidence>
<evidence type="ECO:0000256" key="3">
    <source>
        <dbReference type="ARBA" id="ARBA00023054"/>
    </source>
</evidence>
<dbReference type="GO" id="GO:0031267">
    <property type="term" value="F:small GTPase binding"/>
    <property type="evidence" value="ECO:0007669"/>
    <property type="project" value="TreeGrafter"/>
</dbReference>
<feature type="compositionally biased region" description="Low complexity" evidence="5">
    <location>
        <begin position="434"/>
        <end position="447"/>
    </location>
</feature>
<feature type="region of interest" description="Disordered" evidence="5">
    <location>
        <begin position="196"/>
        <end position="218"/>
    </location>
</feature>
<dbReference type="GO" id="GO:0005794">
    <property type="term" value="C:Golgi apparatus"/>
    <property type="evidence" value="ECO:0007669"/>
    <property type="project" value="UniProtKB-SubCell"/>
</dbReference>
<feature type="coiled-coil region" evidence="4">
    <location>
        <begin position="48"/>
        <end position="121"/>
    </location>
</feature>
<keyword evidence="2" id="KW-0333">Golgi apparatus</keyword>
<feature type="region of interest" description="Disordered" evidence="5">
    <location>
        <begin position="1"/>
        <end position="45"/>
    </location>
</feature>
<dbReference type="InterPro" id="IPR019459">
    <property type="entry name" value="GRAB"/>
</dbReference>
<dbReference type="PANTHER" id="PTHR18921">
    <property type="entry name" value="MYOSIN HEAVY CHAIN - RELATED"/>
    <property type="match status" value="1"/>
</dbReference>
<dbReference type="AlphaFoldDB" id="A0A166RSA8"/>
<dbReference type="Pfam" id="PF10375">
    <property type="entry name" value="GRAB"/>
    <property type="match status" value="1"/>
</dbReference>
<evidence type="ECO:0000313" key="8">
    <source>
        <dbReference type="Proteomes" id="UP000076532"/>
    </source>
</evidence>
<feature type="region of interest" description="Disordered" evidence="5">
    <location>
        <begin position="371"/>
        <end position="403"/>
    </location>
</feature>
<protein>
    <recommendedName>
        <fullName evidence="6">GRIP domain-containing protein</fullName>
    </recommendedName>
</protein>
<evidence type="ECO:0000256" key="4">
    <source>
        <dbReference type="SAM" id="Coils"/>
    </source>
</evidence>
<dbReference type="PANTHER" id="PTHR18921:SF2">
    <property type="entry name" value="THYROID RECEPTOR-INTERACTING PROTEIN 11"/>
    <property type="match status" value="1"/>
</dbReference>
<keyword evidence="8" id="KW-1185">Reference proteome</keyword>
<dbReference type="PROSITE" id="PS50913">
    <property type="entry name" value="GRIP"/>
    <property type="match status" value="1"/>
</dbReference>
<sequence length="489" mass="55099">MSPSAVLADTRLSFDSDRPPTLNGVNGTNGKHSHRNSKDEDDAGLDMVDRLQRDLTRTNEEKEQLATQYRNLLAKLTTMRTQLGNKLKQDAEELDRREQQVLQLEAQNEDLVSTVETLKSELIASSEDAAHASQELDAMRSRALQDTAQEMLLKDRELRETQGELERCRMERDEWEHVAMREKMVVDEARTAEESMRRDLEVEQEMRQRETGQLEMEREQSRNLQSVLEDFQAAKDHELRQAVQDYKSQLDQVTLSLAEFKHRALNAELQLEDTTTDTSRTHDLEKEVKEKNLLIGKLRHEAVIINEHLMEALRRLRRTSSDTNVDRRLVTNVLLSFLATPRADPKRFEMLQLLATVLAWGDSEREKAGLQRAAGGVAGTGTPSSFWSRGSPKSAKEDLDKTDETESFSRLWVEFLLTESNAGADIPAPRTNGSLPSSPTQLLSPLSGVGSGKQRLASFGSAAGRHAAQAPLKLDPPQGRKGKEREVDA</sequence>
<feature type="region of interest" description="Disordered" evidence="5">
    <location>
        <begin position="423"/>
        <end position="489"/>
    </location>
</feature>
<keyword evidence="3 4" id="KW-0175">Coiled coil</keyword>
<dbReference type="EMBL" id="KV417502">
    <property type="protein sequence ID" value="KZP28599.1"/>
    <property type="molecule type" value="Genomic_DNA"/>
</dbReference>
<dbReference type="InterPro" id="IPR000237">
    <property type="entry name" value="GRIP_dom"/>
</dbReference>
<accession>A0A166RSA8</accession>
<evidence type="ECO:0000313" key="7">
    <source>
        <dbReference type="EMBL" id="KZP28599.1"/>
    </source>
</evidence>
<dbReference type="OrthoDB" id="425925at2759"/>
<reference evidence="7 8" key="1">
    <citation type="journal article" date="2016" name="Mol. Biol. Evol.">
        <title>Comparative Genomics of Early-Diverging Mushroom-Forming Fungi Provides Insights into the Origins of Lignocellulose Decay Capabilities.</title>
        <authorList>
            <person name="Nagy L.G."/>
            <person name="Riley R."/>
            <person name="Tritt A."/>
            <person name="Adam C."/>
            <person name="Daum C."/>
            <person name="Floudas D."/>
            <person name="Sun H."/>
            <person name="Yadav J.S."/>
            <person name="Pangilinan J."/>
            <person name="Larsson K.H."/>
            <person name="Matsuura K."/>
            <person name="Barry K."/>
            <person name="Labutti K."/>
            <person name="Kuo R."/>
            <person name="Ohm R.A."/>
            <person name="Bhattacharya S.S."/>
            <person name="Shirouzu T."/>
            <person name="Yoshinaga Y."/>
            <person name="Martin F.M."/>
            <person name="Grigoriev I.V."/>
            <person name="Hibbett D.S."/>
        </authorList>
    </citation>
    <scope>NUCLEOTIDE SEQUENCE [LARGE SCALE GENOMIC DNA]</scope>
    <source>
        <strain evidence="7 8">CBS 109695</strain>
    </source>
</reference>